<gene>
    <name evidence="2" type="ORF">CSSPTR1EN2_LOCUS13251</name>
</gene>
<keyword evidence="1" id="KW-0175">Coiled coil</keyword>
<proteinExistence type="predicted"/>
<dbReference type="InterPro" id="IPR053284">
    <property type="entry name" value="RGS1-HXK1_interactor"/>
</dbReference>
<dbReference type="Proteomes" id="UP001497512">
    <property type="component" value="Chromosome 2"/>
</dbReference>
<evidence type="ECO:0000313" key="3">
    <source>
        <dbReference type="Proteomes" id="UP001497512"/>
    </source>
</evidence>
<accession>A0ABP0UA88</accession>
<sequence>MAKQKEEGSGEWEDKAENAWSYYTAQAQEIGRKALQSKDDALKTAKSQLGQLQDASSHHLTTAQNIAHTVSQQYAVYEDIFFSKLKEGVHTISRYPNVAYGVLGVTTLLALRTPRKLLFRLTIGRFQSEEAMYARAEAKVKEMRQSVDLLKNETRKLEERARLAEEELQRGRTKLKNTGGQLSGLVRSIYKTESHARGLMDSLRELPGREALRLRAEVAAMSAEAKQQRGVLDKRVTQIANYGIPV</sequence>
<reference evidence="2" key="1">
    <citation type="submission" date="2024-02" db="EMBL/GenBank/DDBJ databases">
        <authorList>
            <consortium name="ELIXIR-Norway"/>
            <consortium name="Elixir Norway"/>
        </authorList>
    </citation>
    <scope>NUCLEOTIDE SEQUENCE</scope>
</reference>
<name>A0ABP0UA88_9BRYO</name>
<organism evidence="2 3">
    <name type="scientific">Sphagnum troendelagicum</name>
    <dbReference type="NCBI Taxonomy" id="128251"/>
    <lineage>
        <taxon>Eukaryota</taxon>
        <taxon>Viridiplantae</taxon>
        <taxon>Streptophyta</taxon>
        <taxon>Embryophyta</taxon>
        <taxon>Bryophyta</taxon>
        <taxon>Sphagnophytina</taxon>
        <taxon>Sphagnopsida</taxon>
        <taxon>Sphagnales</taxon>
        <taxon>Sphagnaceae</taxon>
        <taxon>Sphagnum</taxon>
    </lineage>
</organism>
<dbReference type="PANTHER" id="PTHR34554:SF2">
    <property type="entry name" value="RGS1-HXK1-INTERACTING PROTEIN 1"/>
    <property type="match status" value="1"/>
</dbReference>
<dbReference type="EMBL" id="OZ019894">
    <property type="protein sequence ID" value="CAK9216102.1"/>
    <property type="molecule type" value="Genomic_DNA"/>
</dbReference>
<evidence type="ECO:0008006" key="4">
    <source>
        <dbReference type="Google" id="ProtNLM"/>
    </source>
</evidence>
<evidence type="ECO:0000256" key="1">
    <source>
        <dbReference type="SAM" id="Coils"/>
    </source>
</evidence>
<feature type="coiled-coil region" evidence="1">
    <location>
        <begin position="126"/>
        <end position="174"/>
    </location>
</feature>
<evidence type="ECO:0000313" key="2">
    <source>
        <dbReference type="EMBL" id="CAK9216102.1"/>
    </source>
</evidence>
<protein>
    <recommendedName>
        <fullName evidence="4">Peroxin-14</fullName>
    </recommendedName>
</protein>
<dbReference type="PANTHER" id="PTHR34554">
    <property type="entry name" value="RGS1-HXK1-INTERACTING PROTEIN 1"/>
    <property type="match status" value="1"/>
</dbReference>
<keyword evidence="3" id="KW-1185">Reference proteome</keyword>